<dbReference type="eggNOG" id="ENOG5032VM1">
    <property type="taxonomic scope" value="Bacteria"/>
</dbReference>
<comment type="caution">
    <text evidence="2">The sequence shown here is derived from an EMBL/GenBank/DDBJ whole genome shotgun (WGS) entry which is preliminary data.</text>
</comment>
<organism evidence="2 3">
    <name type="scientific">Yoonia vestfoldensis SKA53</name>
    <dbReference type="NCBI Taxonomy" id="314232"/>
    <lineage>
        <taxon>Bacteria</taxon>
        <taxon>Pseudomonadati</taxon>
        <taxon>Pseudomonadota</taxon>
        <taxon>Alphaproteobacteria</taxon>
        <taxon>Rhodobacterales</taxon>
        <taxon>Paracoccaceae</taxon>
        <taxon>Yoonia</taxon>
    </lineage>
</organism>
<dbReference type="HOGENOM" id="CLU_2082417_0_0_5"/>
<dbReference type="AlphaFoldDB" id="A3V8Z0"/>
<sequence length="117" mass="12914">MNDKFLECGRLWQLGPDWRGQRCGAKTRAGTPCKNPAVTGKARCRMHGGKSTGAKTAEGRAKLSALHLKHGRSTTAAKAEAKRRAQVGREIRAELRDIEREAIAGGWLAKTWKDQFE</sequence>
<dbReference type="InterPro" id="IPR047675">
    <property type="entry name" value="Putative_zinc-bd"/>
</dbReference>
<protein>
    <submittedName>
        <fullName evidence="2">Uncharacterized protein</fullName>
    </submittedName>
</protein>
<dbReference type="OrthoDB" id="7597230at2"/>
<evidence type="ECO:0000256" key="1">
    <source>
        <dbReference type="SAM" id="MobiDB-lite"/>
    </source>
</evidence>
<dbReference type="EMBL" id="AAMS01000010">
    <property type="protein sequence ID" value="EAQ05353.1"/>
    <property type="molecule type" value="Genomic_DNA"/>
</dbReference>
<proteinExistence type="predicted"/>
<keyword evidence="3" id="KW-1185">Reference proteome</keyword>
<dbReference type="NCBIfam" id="NF041373">
    <property type="entry name" value="HGG_STG"/>
    <property type="match status" value="1"/>
</dbReference>
<gene>
    <name evidence="2" type="ORF">SKA53_00215</name>
</gene>
<feature type="region of interest" description="Disordered" evidence="1">
    <location>
        <begin position="68"/>
        <end position="87"/>
    </location>
</feature>
<evidence type="ECO:0000313" key="3">
    <source>
        <dbReference type="Proteomes" id="UP000004507"/>
    </source>
</evidence>
<evidence type="ECO:0000313" key="2">
    <source>
        <dbReference type="EMBL" id="EAQ05353.1"/>
    </source>
</evidence>
<accession>A3V8Z0</accession>
<reference evidence="2 3" key="1">
    <citation type="submission" date="2006-01" db="EMBL/GenBank/DDBJ databases">
        <authorList>
            <person name="Hagstrom A."/>
            <person name="Ferriera S."/>
            <person name="Johnson J."/>
            <person name="Kravitz S."/>
            <person name="Halpern A."/>
            <person name="Remington K."/>
            <person name="Beeson K."/>
            <person name="Tran B."/>
            <person name="Rogers Y.-H."/>
            <person name="Friedman R."/>
            <person name="Venter J.C."/>
        </authorList>
    </citation>
    <scope>NUCLEOTIDE SEQUENCE [LARGE SCALE GENOMIC DNA]</scope>
    <source>
        <strain evidence="2 3">SKA53</strain>
    </source>
</reference>
<dbReference type="RefSeq" id="WP_007204004.1">
    <property type="nucleotide sequence ID" value="NZ_CH672414.1"/>
</dbReference>
<name>A3V8Z0_9RHOB</name>
<dbReference type="Proteomes" id="UP000004507">
    <property type="component" value="Unassembled WGS sequence"/>
</dbReference>